<keyword evidence="3" id="KW-1185">Reference proteome</keyword>
<protein>
    <submittedName>
        <fullName evidence="2">Uncharacterized protein</fullName>
    </submittedName>
</protein>
<dbReference type="EMBL" id="KV454296">
    <property type="protein sequence ID" value="ODQ72296.1"/>
    <property type="molecule type" value="Genomic_DNA"/>
</dbReference>
<dbReference type="Proteomes" id="UP000094385">
    <property type="component" value="Unassembled WGS sequence"/>
</dbReference>
<evidence type="ECO:0000313" key="2">
    <source>
        <dbReference type="EMBL" id="ODQ72296.1"/>
    </source>
</evidence>
<organism evidence="2 3">
    <name type="scientific">Lipomyces starkeyi NRRL Y-11557</name>
    <dbReference type="NCBI Taxonomy" id="675824"/>
    <lineage>
        <taxon>Eukaryota</taxon>
        <taxon>Fungi</taxon>
        <taxon>Dikarya</taxon>
        <taxon>Ascomycota</taxon>
        <taxon>Saccharomycotina</taxon>
        <taxon>Lipomycetes</taxon>
        <taxon>Lipomycetales</taxon>
        <taxon>Lipomycetaceae</taxon>
        <taxon>Lipomyces</taxon>
    </lineage>
</organism>
<sequence>MVAIPGSNDQASSPTGATSSMQPTASTSSETPIGRDYFHGGRQRRCGTSRYRLGHPRQGHGIAHYFPSQGESPVDFANRIRSLVVGLQPDPLADAQGLLTLKYCCTSDALRMKLHTENSYLGAHRACSLLLGQEFVGVMW</sequence>
<name>A0A1E3Q3N9_LIPST</name>
<feature type="compositionally biased region" description="Polar residues" evidence="1">
    <location>
        <begin position="7"/>
        <end position="31"/>
    </location>
</feature>
<evidence type="ECO:0000256" key="1">
    <source>
        <dbReference type="SAM" id="MobiDB-lite"/>
    </source>
</evidence>
<dbReference type="AlphaFoldDB" id="A0A1E3Q3N9"/>
<proteinExistence type="predicted"/>
<feature type="compositionally biased region" description="Basic residues" evidence="1">
    <location>
        <begin position="41"/>
        <end position="53"/>
    </location>
</feature>
<accession>A0A1E3Q3N9</accession>
<evidence type="ECO:0000313" key="3">
    <source>
        <dbReference type="Proteomes" id="UP000094385"/>
    </source>
</evidence>
<reference evidence="2 3" key="1">
    <citation type="journal article" date="2016" name="Proc. Natl. Acad. Sci. U.S.A.">
        <title>Comparative genomics of biotechnologically important yeasts.</title>
        <authorList>
            <person name="Riley R."/>
            <person name="Haridas S."/>
            <person name="Wolfe K.H."/>
            <person name="Lopes M.R."/>
            <person name="Hittinger C.T."/>
            <person name="Goeker M."/>
            <person name="Salamov A.A."/>
            <person name="Wisecaver J.H."/>
            <person name="Long T.M."/>
            <person name="Calvey C.H."/>
            <person name="Aerts A.L."/>
            <person name="Barry K.W."/>
            <person name="Choi C."/>
            <person name="Clum A."/>
            <person name="Coughlan A.Y."/>
            <person name="Deshpande S."/>
            <person name="Douglass A.P."/>
            <person name="Hanson S.J."/>
            <person name="Klenk H.-P."/>
            <person name="LaButti K.M."/>
            <person name="Lapidus A."/>
            <person name="Lindquist E.A."/>
            <person name="Lipzen A.M."/>
            <person name="Meier-Kolthoff J.P."/>
            <person name="Ohm R.A."/>
            <person name="Otillar R.P."/>
            <person name="Pangilinan J.L."/>
            <person name="Peng Y."/>
            <person name="Rokas A."/>
            <person name="Rosa C.A."/>
            <person name="Scheuner C."/>
            <person name="Sibirny A.A."/>
            <person name="Slot J.C."/>
            <person name="Stielow J.B."/>
            <person name="Sun H."/>
            <person name="Kurtzman C.P."/>
            <person name="Blackwell M."/>
            <person name="Grigoriev I.V."/>
            <person name="Jeffries T.W."/>
        </authorList>
    </citation>
    <scope>NUCLEOTIDE SEQUENCE [LARGE SCALE GENOMIC DNA]</scope>
    <source>
        <strain evidence="2 3">NRRL Y-11557</strain>
    </source>
</reference>
<feature type="region of interest" description="Disordered" evidence="1">
    <location>
        <begin position="1"/>
        <end position="53"/>
    </location>
</feature>
<gene>
    <name evidence="2" type="ORF">LIPSTDRAFT_322305</name>
</gene>